<gene>
    <name evidence="9" type="ORF">LS72_008365</name>
</gene>
<comment type="caution">
    <text evidence="9">The sequence shown here is derived from an EMBL/GenBank/DDBJ whole genome shotgun (WGS) entry which is preliminary data.</text>
</comment>
<evidence type="ECO:0000256" key="3">
    <source>
        <dbReference type="ARBA" id="ARBA00022448"/>
    </source>
</evidence>
<name>A0A4U8UCB9_9HELI</name>
<evidence type="ECO:0000256" key="8">
    <source>
        <dbReference type="SAM" id="Phobius"/>
    </source>
</evidence>
<proteinExistence type="inferred from homology"/>
<sequence>MLFKTFLQTLPVLMAYLPLGIAFGILFSTLQVAWYFGILIAIFVFTAAGQFLLISLLSINAGLLEIGIASFLLNIRHMFYSLAITPQIKNFGLSKYYILFGLTDETFALVKTCQQEQNLQEQNLSLKALQKHYITITFFNHMYWVVGCALGVFIGKHLEFTPKGIEFSLTALFSVLTLSLLQNSPNKIPFIIALGIGIVGLFLFPSEQFLLFSLLCGIFVLLIGKKWIYRG</sequence>
<dbReference type="GO" id="GO:1903785">
    <property type="term" value="P:L-valine transmembrane transport"/>
    <property type="evidence" value="ECO:0007669"/>
    <property type="project" value="TreeGrafter"/>
</dbReference>
<evidence type="ECO:0000313" key="10">
    <source>
        <dbReference type="Proteomes" id="UP000029920"/>
    </source>
</evidence>
<feature type="transmembrane region" description="Helical" evidence="8">
    <location>
        <begin position="51"/>
        <end position="73"/>
    </location>
</feature>
<dbReference type="Proteomes" id="UP000029920">
    <property type="component" value="Unassembled WGS sequence"/>
</dbReference>
<dbReference type="PANTHER" id="PTHR34979">
    <property type="entry name" value="INNER MEMBRANE PROTEIN YGAZ"/>
    <property type="match status" value="1"/>
</dbReference>
<feature type="transmembrane region" description="Helical" evidence="8">
    <location>
        <begin position="210"/>
        <end position="228"/>
    </location>
</feature>
<keyword evidence="6 8" id="KW-1133">Transmembrane helix</keyword>
<evidence type="ECO:0000256" key="5">
    <source>
        <dbReference type="ARBA" id="ARBA00022692"/>
    </source>
</evidence>
<dbReference type="GO" id="GO:0005886">
    <property type="term" value="C:plasma membrane"/>
    <property type="evidence" value="ECO:0007669"/>
    <property type="project" value="UniProtKB-SubCell"/>
</dbReference>
<accession>A0A4U8UCB9</accession>
<dbReference type="InterPro" id="IPR011606">
    <property type="entry name" value="Brnchd-chn_aa_trnsp_permease"/>
</dbReference>
<dbReference type="RefSeq" id="WP_034554922.1">
    <property type="nucleotide sequence ID" value="NZ_JRPC02000023.1"/>
</dbReference>
<evidence type="ECO:0000256" key="6">
    <source>
        <dbReference type="ARBA" id="ARBA00022989"/>
    </source>
</evidence>
<dbReference type="PANTHER" id="PTHR34979:SF1">
    <property type="entry name" value="INNER MEMBRANE PROTEIN YGAZ"/>
    <property type="match status" value="1"/>
</dbReference>
<evidence type="ECO:0000256" key="4">
    <source>
        <dbReference type="ARBA" id="ARBA00022475"/>
    </source>
</evidence>
<keyword evidence="3" id="KW-0813">Transport</keyword>
<protein>
    <submittedName>
        <fullName evidence="9">Branched-chain amino acid ABC transporter permease</fullName>
    </submittedName>
</protein>
<reference evidence="9 10" key="1">
    <citation type="journal article" date="2014" name="Genome Announc.">
        <title>Draft genome sequences of eight enterohepatic helicobacter species isolated from both laboratory and wild rodents.</title>
        <authorList>
            <person name="Sheh A."/>
            <person name="Shen Z."/>
            <person name="Fox J.G."/>
        </authorList>
    </citation>
    <scope>NUCLEOTIDE SEQUENCE [LARGE SCALE GENOMIC DNA]</scope>
    <source>
        <strain evidence="9 10">MIT-03-7007</strain>
    </source>
</reference>
<organism evidence="9 10">
    <name type="scientific">Helicobacter apodemus</name>
    <dbReference type="NCBI Taxonomy" id="135569"/>
    <lineage>
        <taxon>Bacteria</taxon>
        <taxon>Pseudomonadati</taxon>
        <taxon>Campylobacterota</taxon>
        <taxon>Epsilonproteobacteria</taxon>
        <taxon>Campylobacterales</taxon>
        <taxon>Helicobacteraceae</taxon>
        <taxon>Helicobacter</taxon>
    </lineage>
</organism>
<keyword evidence="10" id="KW-1185">Reference proteome</keyword>
<feature type="transmembrane region" description="Helical" evidence="8">
    <location>
        <begin position="12"/>
        <end position="45"/>
    </location>
</feature>
<evidence type="ECO:0000256" key="2">
    <source>
        <dbReference type="ARBA" id="ARBA00010735"/>
    </source>
</evidence>
<evidence type="ECO:0000256" key="1">
    <source>
        <dbReference type="ARBA" id="ARBA00004651"/>
    </source>
</evidence>
<evidence type="ECO:0000313" key="9">
    <source>
        <dbReference type="EMBL" id="TLE14506.1"/>
    </source>
</evidence>
<comment type="similarity">
    <text evidence="2">Belongs to the AzlC family.</text>
</comment>
<feature type="transmembrane region" description="Helical" evidence="8">
    <location>
        <begin position="133"/>
        <end position="154"/>
    </location>
</feature>
<dbReference type="EMBL" id="JRPC02000023">
    <property type="protein sequence ID" value="TLE14506.1"/>
    <property type="molecule type" value="Genomic_DNA"/>
</dbReference>
<keyword evidence="4" id="KW-1003">Cell membrane</keyword>
<feature type="transmembrane region" description="Helical" evidence="8">
    <location>
        <begin position="160"/>
        <end position="181"/>
    </location>
</feature>
<keyword evidence="7 8" id="KW-0472">Membrane</keyword>
<dbReference type="Pfam" id="PF03591">
    <property type="entry name" value="AzlC"/>
    <property type="match status" value="1"/>
</dbReference>
<comment type="subcellular location">
    <subcellularLocation>
        <location evidence="1">Cell membrane</location>
        <topology evidence="1">Multi-pass membrane protein</topology>
    </subcellularLocation>
</comment>
<keyword evidence="5 8" id="KW-0812">Transmembrane</keyword>
<evidence type="ECO:0000256" key="7">
    <source>
        <dbReference type="ARBA" id="ARBA00023136"/>
    </source>
</evidence>
<feature type="transmembrane region" description="Helical" evidence="8">
    <location>
        <begin position="188"/>
        <end position="204"/>
    </location>
</feature>
<dbReference type="AlphaFoldDB" id="A0A4U8UCB9"/>